<proteinExistence type="predicted"/>
<keyword evidence="1" id="KW-0808">Transferase</keyword>
<evidence type="ECO:0000256" key="2">
    <source>
        <dbReference type="ARBA" id="ARBA00022695"/>
    </source>
</evidence>
<dbReference type="EC" id="2.7.7.108" evidence="5"/>
<dbReference type="Gene3D" id="1.10.3290.10">
    <property type="entry name" value="Fido-like domain"/>
    <property type="match status" value="1"/>
</dbReference>
<dbReference type="KEGG" id="baqk:QN215_00405"/>
<feature type="domain" description="Fido" evidence="8">
    <location>
        <begin position="54"/>
        <end position="196"/>
    </location>
</feature>
<dbReference type="GO" id="GO:0005524">
    <property type="term" value="F:ATP binding"/>
    <property type="evidence" value="ECO:0007669"/>
    <property type="project" value="UniProtKB-KW"/>
</dbReference>
<dbReference type="GO" id="GO:0070733">
    <property type="term" value="F:AMPylase activity"/>
    <property type="evidence" value="ECO:0007669"/>
    <property type="project" value="UniProtKB-EC"/>
</dbReference>
<evidence type="ECO:0000313" key="9">
    <source>
        <dbReference type="EMBL" id="XDS44643.1"/>
    </source>
</evidence>
<dbReference type="PANTHER" id="PTHR39560:SF1">
    <property type="entry name" value="PROTEIN ADENYLYLTRANSFERASE FIC-RELATED"/>
    <property type="match status" value="1"/>
</dbReference>
<protein>
    <recommendedName>
        <fullName evidence="5">protein adenylyltransferase</fullName>
        <ecNumber evidence="5">2.7.7.108</ecNumber>
    </recommendedName>
</protein>
<dbReference type="EMBL" id="CP129674">
    <property type="protein sequence ID" value="XDS44643.1"/>
    <property type="molecule type" value="Genomic_DNA"/>
</dbReference>
<keyword evidence="2" id="KW-0548">Nucleotidyltransferase</keyword>
<evidence type="ECO:0000256" key="4">
    <source>
        <dbReference type="ARBA" id="ARBA00022840"/>
    </source>
</evidence>
<dbReference type="PANTHER" id="PTHR39560">
    <property type="entry name" value="PROTEIN ADENYLYLTRANSFERASE FIC-RELATED"/>
    <property type="match status" value="1"/>
</dbReference>
<dbReference type="InterPro" id="IPR003812">
    <property type="entry name" value="Fido"/>
</dbReference>
<dbReference type="GO" id="GO:0051302">
    <property type="term" value="P:regulation of cell division"/>
    <property type="evidence" value="ECO:0007669"/>
    <property type="project" value="TreeGrafter"/>
</dbReference>
<dbReference type="SUPFAM" id="SSF140931">
    <property type="entry name" value="Fic-like"/>
    <property type="match status" value="1"/>
</dbReference>
<evidence type="ECO:0000259" key="8">
    <source>
        <dbReference type="PROSITE" id="PS51459"/>
    </source>
</evidence>
<reference evidence="9" key="1">
    <citation type="submission" date="2023-07" db="EMBL/GenBank/DDBJ databases">
        <title>Bifidobacterium aquikefiriaerophilum sp. nov. and Bifidobacterium eccum sp. nov., isolated from water kefir.</title>
        <authorList>
            <person name="Breselge S."/>
            <person name="Bellassi P."/>
            <person name="Barcenilla C."/>
            <person name="Alvarez-Ordonez A."/>
            <person name="Morelli L."/>
            <person name="Cotter P.D."/>
        </authorList>
    </citation>
    <scope>NUCLEOTIDE SEQUENCE</scope>
    <source>
        <strain evidence="9">WK041_4_12</strain>
    </source>
</reference>
<evidence type="ECO:0000256" key="1">
    <source>
        <dbReference type="ARBA" id="ARBA00022679"/>
    </source>
</evidence>
<evidence type="ECO:0000256" key="6">
    <source>
        <dbReference type="ARBA" id="ARBA00047939"/>
    </source>
</evidence>
<evidence type="ECO:0000256" key="3">
    <source>
        <dbReference type="ARBA" id="ARBA00022741"/>
    </source>
</evidence>
<keyword evidence="3" id="KW-0547">Nucleotide-binding</keyword>
<dbReference type="AlphaFoldDB" id="A0AB39U6R8"/>
<sequence>MNDDAGIDPYLIPGANVLRNKVNAHSGQALAAAENDLVNARYSKLSIMPLAAEGTVRQLRWIHHFLFQDVYEWAGRIRTIDMSKGGGSVFQPLQLFITGVQYAEATLRDDHMLQGLDRGRFIERLSINFDNFNTLHPFREGNGRTQRVFWTLIARDAGWGLDWSQVSKRENDIASFIAHENVDYSRLEAMFDKIVQPLPPEQDRRLLPAIGFKPGGHDDSATPNVYQALSDSEYGQQRQRCS</sequence>
<keyword evidence="4" id="KW-0067">ATP-binding</keyword>
<comment type="catalytic activity">
    <reaction evidence="7">
        <text>L-tyrosyl-[protein] + ATP = O-(5'-adenylyl)-L-tyrosyl-[protein] + diphosphate</text>
        <dbReference type="Rhea" id="RHEA:54288"/>
        <dbReference type="Rhea" id="RHEA-COMP:10136"/>
        <dbReference type="Rhea" id="RHEA-COMP:13846"/>
        <dbReference type="ChEBI" id="CHEBI:30616"/>
        <dbReference type="ChEBI" id="CHEBI:33019"/>
        <dbReference type="ChEBI" id="CHEBI:46858"/>
        <dbReference type="ChEBI" id="CHEBI:83624"/>
        <dbReference type="EC" id="2.7.7.108"/>
    </reaction>
</comment>
<evidence type="ECO:0000256" key="5">
    <source>
        <dbReference type="ARBA" id="ARBA00034531"/>
    </source>
</evidence>
<accession>A0AB39U6R8</accession>
<evidence type="ECO:0000256" key="7">
    <source>
        <dbReference type="ARBA" id="ARBA00048696"/>
    </source>
</evidence>
<dbReference type="Pfam" id="PF02661">
    <property type="entry name" value="Fic"/>
    <property type="match status" value="1"/>
</dbReference>
<gene>
    <name evidence="9" type="ORF">QN215_00405</name>
</gene>
<organism evidence="9">
    <name type="scientific">Bifidobacterium aquikefiricola</name>
    <dbReference type="NCBI Taxonomy" id="3059038"/>
    <lineage>
        <taxon>Bacteria</taxon>
        <taxon>Bacillati</taxon>
        <taxon>Actinomycetota</taxon>
        <taxon>Actinomycetes</taxon>
        <taxon>Bifidobacteriales</taxon>
        <taxon>Bifidobacteriaceae</taxon>
        <taxon>Bifidobacterium</taxon>
    </lineage>
</organism>
<name>A0AB39U6R8_9BIFI</name>
<dbReference type="RefSeq" id="WP_369344218.1">
    <property type="nucleotide sequence ID" value="NZ_CP129674.1"/>
</dbReference>
<dbReference type="PROSITE" id="PS51459">
    <property type="entry name" value="FIDO"/>
    <property type="match status" value="1"/>
</dbReference>
<comment type="catalytic activity">
    <reaction evidence="6">
        <text>L-threonyl-[protein] + ATP = 3-O-(5'-adenylyl)-L-threonyl-[protein] + diphosphate</text>
        <dbReference type="Rhea" id="RHEA:54292"/>
        <dbReference type="Rhea" id="RHEA-COMP:11060"/>
        <dbReference type="Rhea" id="RHEA-COMP:13847"/>
        <dbReference type="ChEBI" id="CHEBI:30013"/>
        <dbReference type="ChEBI" id="CHEBI:30616"/>
        <dbReference type="ChEBI" id="CHEBI:33019"/>
        <dbReference type="ChEBI" id="CHEBI:138113"/>
        <dbReference type="EC" id="2.7.7.108"/>
    </reaction>
</comment>
<dbReference type="InterPro" id="IPR036597">
    <property type="entry name" value="Fido-like_dom_sf"/>
</dbReference>